<feature type="transmembrane region" description="Helical" evidence="1">
    <location>
        <begin position="132"/>
        <end position="152"/>
    </location>
</feature>
<feature type="transmembrane region" description="Helical" evidence="1">
    <location>
        <begin position="108"/>
        <end position="125"/>
    </location>
</feature>
<keyword evidence="1" id="KW-1133">Transmembrane helix</keyword>
<protein>
    <submittedName>
        <fullName evidence="2">Uncharacterized protein</fullName>
    </submittedName>
</protein>
<feature type="transmembrane region" description="Helical" evidence="1">
    <location>
        <begin position="314"/>
        <end position="335"/>
    </location>
</feature>
<feature type="transmembrane region" description="Helical" evidence="1">
    <location>
        <begin position="200"/>
        <end position="220"/>
    </location>
</feature>
<evidence type="ECO:0000313" key="3">
    <source>
        <dbReference type="Proteomes" id="UP001189429"/>
    </source>
</evidence>
<proteinExistence type="predicted"/>
<name>A0ABN9UPY0_9DINO</name>
<evidence type="ECO:0000256" key="1">
    <source>
        <dbReference type="SAM" id="Phobius"/>
    </source>
</evidence>
<comment type="caution">
    <text evidence="2">The sequence shown here is derived from an EMBL/GenBank/DDBJ whole genome shotgun (WGS) entry which is preliminary data.</text>
</comment>
<organism evidence="2 3">
    <name type="scientific">Prorocentrum cordatum</name>
    <dbReference type="NCBI Taxonomy" id="2364126"/>
    <lineage>
        <taxon>Eukaryota</taxon>
        <taxon>Sar</taxon>
        <taxon>Alveolata</taxon>
        <taxon>Dinophyceae</taxon>
        <taxon>Prorocentrales</taxon>
        <taxon>Prorocentraceae</taxon>
        <taxon>Prorocentrum</taxon>
    </lineage>
</organism>
<feature type="transmembrane region" description="Helical" evidence="1">
    <location>
        <begin position="284"/>
        <end position="308"/>
    </location>
</feature>
<feature type="transmembrane region" description="Helical" evidence="1">
    <location>
        <begin position="82"/>
        <end position="102"/>
    </location>
</feature>
<feature type="transmembrane region" description="Helical" evidence="1">
    <location>
        <begin position="21"/>
        <end position="43"/>
    </location>
</feature>
<feature type="transmembrane region" description="Helical" evidence="1">
    <location>
        <begin position="164"/>
        <end position="188"/>
    </location>
</feature>
<dbReference type="Proteomes" id="UP001189429">
    <property type="component" value="Unassembled WGS sequence"/>
</dbReference>
<accession>A0ABN9UPY0</accession>
<gene>
    <name evidence="2" type="ORF">PCOR1329_LOCUS50380</name>
</gene>
<keyword evidence="1" id="KW-0812">Transmembrane</keyword>
<evidence type="ECO:0000313" key="2">
    <source>
        <dbReference type="EMBL" id="CAK0861821.1"/>
    </source>
</evidence>
<dbReference type="EMBL" id="CAUYUJ010016096">
    <property type="protein sequence ID" value="CAK0861821.1"/>
    <property type="molecule type" value="Genomic_DNA"/>
</dbReference>
<keyword evidence="1" id="KW-0472">Membrane</keyword>
<feature type="transmembrane region" description="Helical" evidence="1">
    <location>
        <begin position="49"/>
        <end position="70"/>
    </location>
</feature>
<reference evidence="2" key="1">
    <citation type="submission" date="2023-10" db="EMBL/GenBank/DDBJ databases">
        <authorList>
            <person name="Chen Y."/>
            <person name="Shah S."/>
            <person name="Dougan E. K."/>
            <person name="Thang M."/>
            <person name="Chan C."/>
        </authorList>
    </citation>
    <scope>NUCLEOTIDE SEQUENCE [LARGE SCALE GENOMIC DNA]</scope>
</reference>
<keyword evidence="3" id="KW-1185">Reference proteome</keyword>
<sequence>MTRRSQKSGLAQVEWREYSITLKWFFHPYAMAILCVQNAFYMVNTVIPNISWLGFILTYCIAIFPSRPWYAVVVAMTGIVPRWATIVGGVLFAILSAAAWYMKRTGTIGLVVGLVVWTALVFKWVKKRCFMLAFVVWLLFVQSAIVMILTYHHKIVDVFGLEGAAAGLVLPVAAAVYSGGGFTTMCWILNHCDTEGVPNVVFSLYVCVVVGTTQILQLSGLVEAAKYDDIEAGLKQMAVTVVVATAGDIWKRAVLSGRFLSAVTGGKLPCVIDAERDVFIRSGYFVDFTVLPSFLFIGVWCLAIGVPFAQRPLFWISFPIFVLMSLFSDLAMFIVHRIYYPVENETFMQTILRLQEPGQNFPALQIDKGRRFEHYKKTGQFRSLQAEARNSGRVSQHDTSIWQATWSQHPIFHDELVCIIGFMVLMANMSRISFTAFFGQCGITVAEHLCADFGPADMDPRSAMRPSSVVVHNQARHRALWPSVFMRFTPVEASLAQVLLESAICIWSA</sequence>